<dbReference type="GO" id="GO:0008477">
    <property type="term" value="F:purine nucleosidase activity"/>
    <property type="evidence" value="ECO:0007669"/>
    <property type="project" value="TreeGrafter"/>
</dbReference>
<dbReference type="SUPFAM" id="SSF53590">
    <property type="entry name" value="Nucleoside hydrolase"/>
    <property type="match status" value="1"/>
</dbReference>
<name>A0A3S1A3N0_9BURK</name>
<keyword evidence="2" id="KW-0326">Glycosidase</keyword>
<dbReference type="OrthoDB" id="9797882at2"/>
<dbReference type="GO" id="GO:0005829">
    <property type="term" value="C:cytosol"/>
    <property type="evidence" value="ECO:0007669"/>
    <property type="project" value="TreeGrafter"/>
</dbReference>
<dbReference type="InterPro" id="IPR001910">
    <property type="entry name" value="Inosine/uridine_hydrolase_dom"/>
</dbReference>
<sequence length="401" mass="42199">MRKWIGAMLIAVITTLAGCGGGGNGGSGIGLGPGWGAGGGGGSGGGSAGPQKIIIDSDYNTMSDDGQLGVMAAQLQAEGKVRVMGISVVSGNQWLKQGVADALMSVERLGVGDRIGIYSGANYALNHTFADVEAEMAAGAGGDGYLGAWGGPEPRTDADLKPSPDGFAKHTVVQRKTAVDFIVDTVKANPGEITILAIGPLTNIALAVKQNPEIVPLIKKIIYMGGAIDVPGNTTKAAEFNWWFDPDAAQFVVRLPIPQVVVPLDVTDTVFLTKPIYDRIAHPAKPTAVTDVFQKLNGYGFDGKNGFETNPNYTQNIWDTLTLAYLIDPSYATQTVDRYVDVIAKPGAADNGRSIGYSSQPAGPTLQKMTVVKKFDNARFFELYVDLLTRPVPVVLPLTSN</sequence>
<evidence type="ECO:0000259" key="3">
    <source>
        <dbReference type="Pfam" id="PF01156"/>
    </source>
</evidence>
<proteinExistence type="predicted"/>
<accession>A0A3S1A3N0</accession>
<protein>
    <submittedName>
        <fullName evidence="4">Nucleoside hydrolase</fullName>
    </submittedName>
</protein>
<reference evidence="4 5" key="1">
    <citation type="submission" date="2018-12" db="EMBL/GenBank/DDBJ databases">
        <title>The genome sequences of Variovorax guangxiensis DSM 27352.</title>
        <authorList>
            <person name="Gao J."/>
            <person name="Sun J."/>
        </authorList>
    </citation>
    <scope>NUCLEOTIDE SEQUENCE [LARGE SCALE GENOMIC DNA]</scope>
    <source>
        <strain evidence="4 5">DSM 27352</strain>
    </source>
</reference>
<gene>
    <name evidence="4" type="ORF">EJP67_15215</name>
</gene>
<dbReference type="InterPro" id="IPR036452">
    <property type="entry name" value="Ribo_hydro-like"/>
</dbReference>
<dbReference type="PROSITE" id="PS51257">
    <property type="entry name" value="PROKAR_LIPOPROTEIN"/>
    <property type="match status" value="1"/>
</dbReference>
<dbReference type="EMBL" id="RXFT01000005">
    <property type="protein sequence ID" value="RUR68409.1"/>
    <property type="molecule type" value="Genomic_DNA"/>
</dbReference>
<evidence type="ECO:0000313" key="4">
    <source>
        <dbReference type="EMBL" id="RUR68409.1"/>
    </source>
</evidence>
<dbReference type="PANTHER" id="PTHR12304">
    <property type="entry name" value="INOSINE-URIDINE PREFERRING NUCLEOSIDE HYDROLASE"/>
    <property type="match status" value="1"/>
</dbReference>
<keyword evidence="1 4" id="KW-0378">Hydrolase</keyword>
<dbReference type="RefSeq" id="WP_126022532.1">
    <property type="nucleotide sequence ID" value="NZ_RXFT01000005.1"/>
</dbReference>
<dbReference type="Proteomes" id="UP000281118">
    <property type="component" value="Unassembled WGS sequence"/>
</dbReference>
<evidence type="ECO:0000256" key="1">
    <source>
        <dbReference type="ARBA" id="ARBA00022801"/>
    </source>
</evidence>
<feature type="domain" description="Inosine/uridine-preferring nucleoside hydrolase" evidence="3">
    <location>
        <begin position="53"/>
        <end position="382"/>
    </location>
</feature>
<dbReference type="PANTHER" id="PTHR12304:SF4">
    <property type="entry name" value="URIDINE NUCLEOSIDASE"/>
    <property type="match status" value="1"/>
</dbReference>
<dbReference type="Gene3D" id="3.90.245.10">
    <property type="entry name" value="Ribonucleoside hydrolase-like"/>
    <property type="match status" value="1"/>
</dbReference>
<evidence type="ECO:0000256" key="2">
    <source>
        <dbReference type="ARBA" id="ARBA00023295"/>
    </source>
</evidence>
<dbReference type="AlphaFoldDB" id="A0A3S1A3N0"/>
<comment type="caution">
    <text evidence="4">The sequence shown here is derived from an EMBL/GenBank/DDBJ whole genome shotgun (WGS) entry which is preliminary data.</text>
</comment>
<evidence type="ECO:0000313" key="5">
    <source>
        <dbReference type="Proteomes" id="UP000281118"/>
    </source>
</evidence>
<dbReference type="GO" id="GO:0006152">
    <property type="term" value="P:purine nucleoside catabolic process"/>
    <property type="evidence" value="ECO:0007669"/>
    <property type="project" value="TreeGrafter"/>
</dbReference>
<dbReference type="InterPro" id="IPR023186">
    <property type="entry name" value="IUNH"/>
</dbReference>
<organism evidence="4 5">
    <name type="scientific">Variovorax guangxiensis</name>
    <dbReference type="NCBI Taxonomy" id="1775474"/>
    <lineage>
        <taxon>Bacteria</taxon>
        <taxon>Pseudomonadati</taxon>
        <taxon>Pseudomonadota</taxon>
        <taxon>Betaproteobacteria</taxon>
        <taxon>Burkholderiales</taxon>
        <taxon>Comamonadaceae</taxon>
        <taxon>Variovorax</taxon>
    </lineage>
</organism>
<dbReference type="Pfam" id="PF01156">
    <property type="entry name" value="IU_nuc_hydro"/>
    <property type="match status" value="1"/>
</dbReference>